<organism evidence="8 9">
    <name type="scientific">Streptomyces fradiae ATCC 10745 = DSM 40063</name>
    <dbReference type="NCBI Taxonomy" id="1319510"/>
    <lineage>
        <taxon>Bacteria</taxon>
        <taxon>Bacillati</taxon>
        <taxon>Actinomycetota</taxon>
        <taxon>Actinomycetes</taxon>
        <taxon>Kitasatosporales</taxon>
        <taxon>Streptomycetaceae</taxon>
        <taxon>Streptomyces</taxon>
    </lineage>
</organism>
<dbReference type="SUPFAM" id="SSF51445">
    <property type="entry name" value="(Trans)glycosidases"/>
    <property type="match status" value="1"/>
</dbReference>
<dbReference type="EC" id="3.2.1.52" evidence="8"/>
<dbReference type="PRINTS" id="PR00738">
    <property type="entry name" value="GLHYDRLASE20"/>
</dbReference>
<feature type="domain" description="Glycoside hydrolase family 20 catalytic" evidence="6">
    <location>
        <begin position="292"/>
        <end position="617"/>
    </location>
</feature>
<feature type="domain" description="Beta-hexosaminidase bacterial type N-terminal" evidence="7">
    <location>
        <begin position="165"/>
        <end position="285"/>
    </location>
</feature>
<dbReference type="Proteomes" id="UP000194318">
    <property type="component" value="Unassembled WGS sequence"/>
</dbReference>
<dbReference type="Pfam" id="PF02838">
    <property type="entry name" value="Glyco_hydro_20b"/>
    <property type="match status" value="1"/>
</dbReference>
<protein>
    <submittedName>
        <fullName evidence="8">Beta-hexosaminidase</fullName>
        <ecNumber evidence="8">3.2.1.52</ecNumber>
    </submittedName>
</protein>
<dbReference type="InterPro" id="IPR015882">
    <property type="entry name" value="HEX_bac_N"/>
</dbReference>
<dbReference type="GO" id="GO:0004563">
    <property type="term" value="F:beta-N-acetylhexosaminidase activity"/>
    <property type="evidence" value="ECO:0007669"/>
    <property type="project" value="UniProtKB-EC"/>
</dbReference>
<accession>A0A1Y2P362</accession>
<dbReference type="GO" id="GO:0005975">
    <property type="term" value="P:carbohydrate metabolic process"/>
    <property type="evidence" value="ECO:0007669"/>
    <property type="project" value="InterPro"/>
</dbReference>
<evidence type="ECO:0000313" key="8">
    <source>
        <dbReference type="EMBL" id="OSY54245.1"/>
    </source>
</evidence>
<proteinExistence type="inferred from homology"/>
<dbReference type="InterPro" id="IPR017853">
    <property type="entry name" value="GH"/>
</dbReference>
<dbReference type="CDD" id="cd06564">
    <property type="entry name" value="GH20_DspB_LnbB-like"/>
    <property type="match status" value="1"/>
</dbReference>
<dbReference type="SUPFAM" id="SSF55545">
    <property type="entry name" value="beta-N-acetylhexosaminidase-like domain"/>
    <property type="match status" value="1"/>
</dbReference>
<feature type="region of interest" description="Disordered" evidence="5">
    <location>
        <begin position="43"/>
        <end position="103"/>
    </location>
</feature>
<feature type="active site" description="Proton donor" evidence="4">
    <location>
        <position position="435"/>
    </location>
</feature>
<evidence type="ECO:0000256" key="2">
    <source>
        <dbReference type="ARBA" id="ARBA00022801"/>
    </source>
</evidence>
<evidence type="ECO:0000313" key="9">
    <source>
        <dbReference type="Proteomes" id="UP000194318"/>
    </source>
</evidence>
<feature type="region of interest" description="Disordered" evidence="5">
    <location>
        <begin position="127"/>
        <end position="162"/>
    </location>
</feature>
<feature type="compositionally biased region" description="Low complexity" evidence="5">
    <location>
        <begin position="134"/>
        <end position="160"/>
    </location>
</feature>
<evidence type="ECO:0000256" key="5">
    <source>
        <dbReference type="SAM" id="MobiDB-lite"/>
    </source>
</evidence>
<dbReference type="Pfam" id="PF00728">
    <property type="entry name" value="Glyco_hydro_20"/>
    <property type="match status" value="1"/>
</dbReference>
<evidence type="ECO:0000256" key="1">
    <source>
        <dbReference type="ARBA" id="ARBA00006285"/>
    </source>
</evidence>
<dbReference type="PANTHER" id="PTHR43678:SF1">
    <property type="entry name" value="BETA-N-ACETYLHEXOSAMINIDASE"/>
    <property type="match status" value="1"/>
</dbReference>
<keyword evidence="3 8" id="KW-0326">Glycosidase</keyword>
<evidence type="ECO:0000259" key="7">
    <source>
        <dbReference type="Pfam" id="PF02838"/>
    </source>
</evidence>
<sequence length="639" mass="68921">MGWWRAEVVRNVWGKGRKITERERQWSEAFPYFTRKAEFHGKDWTHSARRYRDPEFPEEEAPVTARKEPPIPRSSRTRRPAPPGAPASRASSRVRRPAGARPGRARLGAAGAVLALVAGLAGCGGGGGDGGAASPGAATGAPRSTGTPSSPEPSPTRTYPLSTAPRTIPAVREHVPARGPGWRPGPGSGVAVAPGSGALADEARLLARELGIADRGEAPARAGDIELALVGGGGAAAAPESYTLTTRGGRVRVTGPDEAGVFYGTRTVKQALRSGGAVPEGVVRDRPDRPQRGLMVDIARKHFTAAWLEARVREMADLKLNQLGLHFSDDQAFRIASDSHPEVVARQHLTKAEVRRIIALAESLHITVIPEIDSPGHLGAVLDAYPSLRLRDARGAVAPGAIDIAKPESARLVDELLREYAELFPGRYFHVGADEYRALMASDPEASYPALAAEARRRFGPQGRVQDLATVWLNGRAAVVREAGKQPKAWNDGFFRGGVVAADQGVEVEYWTGREIGARPPVEYLREGRKVVNVNDRYLYYVLGEPNQFTYPTGREIYTTWTPLVLRGTQAVPARYSGQILGGRFAVWCDLANAQTQDQVAAGIRMPLRALAQKVWDPREPALSWADFSALAERVRAGA</sequence>
<keyword evidence="2 8" id="KW-0378">Hydrolase</keyword>
<evidence type="ECO:0000256" key="3">
    <source>
        <dbReference type="ARBA" id="ARBA00023295"/>
    </source>
</evidence>
<dbReference type="EMBL" id="MIFZ01000010">
    <property type="protein sequence ID" value="OSY54245.1"/>
    <property type="molecule type" value="Genomic_DNA"/>
</dbReference>
<feature type="compositionally biased region" description="Basic and acidic residues" evidence="5">
    <location>
        <begin position="43"/>
        <end position="55"/>
    </location>
</feature>
<comment type="caution">
    <text evidence="8">The sequence shown here is derived from an EMBL/GenBank/DDBJ whole genome shotgun (WGS) entry which is preliminary data.</text>
</comment>
<dbReference type="InterPro" id="IPR029018">
    <property type="entry name" value="Hex-like_dom2"/>
</dbReference>
<reference evidence="8 9" key="1">
    <citation type="submission" date="2016-09" db="EMBL/GenBank/DDBJ databases">
        <title>Streptomyces fradiae DSM40063, a candidate organism with high potential of specific P450 cytochromes.</title>
        <authorList>
            <person name="Grumaz C."/>
            <person name="Vainshtein Y."/>
            <person name="Kirstahler P."/>
            <person name="Sohn K."/>
        </authorList>
    </citation>
    <scope>NUCLEOTIDE SEQUENCE [LARGE SCALE GENOMIC DNA]</scope>
    <source>
        <strain evidence="8 9">DSM 40063</strain>
    </source>
</reference>
<name>A0A1Y2P362_STRFR</name>
<dbReference type="PANTHER" id="PTHR43678">
    <property type="entry name" value="PUTATIVE (AFU_ORTHOLOGUE AFUA_2G00640)-RELATED"/>
    <property type="match status" value="1"/>
</dbReference>
<evidence type="ECO:0000259" key="6">
    <source>
        <dbReference type="Pfam" id="PF00728"/>
    </source>
</evidence>
<dbReference type="Gene3D" id="3.30.379.10">
    <property type="entry name" value="Chitobiase/beta-hexosaminidase domain 2-like"/>
    <property type="match status" value="1"/>
</dbReference>
<dbReference type="InterPro" id="IPR015883">
    <property type="entry name" value="Glyco_hydro_20_cat"/>
</dbReference>
<dbReference type="Gene3D" id="3.20.20.80">
    <property type="entry name" value="Glycosidases"/>
    <property type="match status" value="1"/>
</dbReference>
<comment type="similarity">
    <text evidence="1">Belongs to the glycosyl hydrolase 20 family.</text>
</comment>
<evidence type="ECO:0000256" key="4">
    <source>
        <dbReference type="PIRSR" id="PIRSR625705-1"/>
    </source>
</evidence>
<dbReference type="InterPro" id="IPR025705">
    <property type="entry name" value="Beta_hexosaminidase_sua/sub"/>
</dbReference>
<dbReference type="InterPro" id="IPR052764">
    <property type="entry name" value="GH20_Enzymes"/>
</dbReference>
<gene>
    <name evidence="8" type="primary">exo I_1</name>
    <name evidence="8" type="ORF">BG846_00081</name>
</gene>
<dbReference type="AlphaFoldDB" id="A0A1Y2P362"/>